<sequence>MTAGLMVDPSAVCMPCWLAARAPVTTDPHGCPGFVVIAYGGVPSVKPCTCLVCWPDGPPSAPESPFRLAFPDG</sequence>
<organism evidence="1 2">
    <name type="scientific">Plantactinospora mayteni</name>
    <dbReference type="NCBI Taxonomy" id="566021"/>
    <lineage>
        <taxon>Bacteria</taxon>
        <taxon>Bacillati</taxon>
        <taxon>Actinomycetota</taxon>
        <taxon>Actinomycetes</taxon>
        <taxon>Micromonosporales</taxon>
        <taxon>Micromonosporaceae</taxon>
        <taxon>Plantactinospora</taxon>
    </lineage>
</organism>
<accession>A0ABQ4EZR7</accession>
<comment type="caution">
    <text evidence="1">The sequence shown here is derived from an EMBL/GenBank/DDBJ whole genome shotgun (WGS) entry which is preliminary data.</text>
</comment>
<name>A0ABQ4EZR7_9ACTN</name>
<evidence type="ECO:0000313" key="1">
    <source>
        <dbReference type="EMBL" id="GIH00157.1"/>
    </source>
</evidence>
<protein>
    <submittedName>
        <fullName evidence="1">Uncharacterized protein</fullName>
    </submittedName>
</protein>
<dbReference type="Proteomes" id="UP000621500">
    <property type="component" value="Unassembled WGS sequence"/>
</dbReference>
<dbReference type="EMBL" id="BONX01000050">
    <property type="protein sequence ID" value="GIH00157.1"/>
    <property type="molecule type" value="Genomic_DNA"/>
</dbReference>
<keyword evidence="2" id="KW-1185">Reference proteome</keyword>
<evidence type="ECO:0000313" key="2">
    <source>
        <dbReference type="Proteomes" id="UP000621500"/>
    </source>
</evidence>
<dbReference type="RefSeq" id="WP_344921632.1">
    <property type="nucleotide sequence ID" value="NZ_BAAAZQ010000020.1"/>
</dbReference>
<gene>
    <name evidence="1" type="ORF">Pma05_67290</name>
</gene>
<reference evidence="1 2" key="1">
    <citation type="submission" date="2021-01" db="EMBL/GenBank/DDBJ databases">
        <title>Whole genome shotgun sequence of Plantactinospora mayteni NBRC 109088.</title>
        <authorList>
            <person name="Komaki H."/>
            <person name="Tamura T."/>
        </authorList>
    </citation>
    <scope>NUCLEOTIDE SEQUENCE [LARGE SCALE GENOMIC DNA]</scope>
    <source>
        <strain evidence="1 2">NBRC 109088</strain>
    </source>
</reference>
<proteinExistence type="predicted"/>